<dbReference type="EMBL" id="JALNTZ010000006">
    <property type="protein sequence ID" value="KAJ3648368.1"/>
    <property type="molecule type" value="Genomic_DNA"/>
</dbReference>
<accession>A0AA38M9H1</accession>
<dbReference type="SUPFAM" id="SSF46938">
    <property type="entry name" value="CRAL/TRIO N-terminal domain"/>
    <property type="match status" value="1"/>
</dbReference>
<dbReference type="InterPro" id="IPR036273">
    <property type="entry name" value="CRAL/TRIO_N_dom_sf"/>
</dbReference>
<evidence type="ECO:0000313" key="2">
    <source>
        <dbReference type="Proteomes" id="UP001168821"/>
    </source>
</evidence>
<dbReference type="GO" id="GO:0016020">
    <property type="term" value="C:membrane"/>
    <property type="evidence" value="ECO:0007669"/>
    <property type="project" value="TreeGrafter"/>
</dbReference>
<dbReference type="AlphaFoldDB" id="A0AA38M9H1"/>
<proteinExistence type="predicted"/>
<dbReference type="PANTHER" id="PTHR10174:SF213">
    <property type="entry name" value="CRAL-TRIO DOMAIN-CONTAINING PROTEIN"/>
    <property type="match status" value="1"/>
</dbReference>
<dbReference type="GO" id="GO:1902936">
    <property type="term" value="F:phosphatidylinositol bisphosphate binding"/>
    <property type="evidence" value="ECO:0007669"/>
    <property type="project" value="TreeGrafter"/>
</dbReference>
<organism evidence="1 2">
    <name type="scientific">Zophobas morio</name>
    <dbReference type="NCBI Taxonomy" id="2755281"/>
    <lineage>
        <taxon>Eukaryota</taxon>
        <taxon>Metazoa</taxon>
        <taxon>Ecdysozoa</taxon>
        <taxon>Arthropoda</taxon>
        <taxon>Hexapoda</taxon>
        <taxon>Insecta</taxon>
        <taxon>Pterygota</taxon>
        <taxon>Neoptera</taxon>
        <taxon>Endopterygota</taxon>
        <taxon>Coleoptera</taxon>
        <taxon>Polyphaga</taxon>
        <taxon>Cucujiformia</taxon>
        <taxon>Tenebrionidae</taxon>
        <taxon>Zophobas</taxon>
    </lineage>
</organism>
<gene>
    <name evidence="1" type="ORF">Zmor_020178</name>
</gene>
<keyword evidence="2" id="KW-1185">Reference proteome</keyword>
<dbReference type="PANTHER" id="PTHR10174">
    <property type="entry name" value="ALPHA-TOCOPHEROL TRANSFER PROTEIN-RELATED"/>
    <property type="match status" value="1"/>
</dbReference>
<reference evidence="1" key="1">
    <citation type="journal article" date="2023" name="G3 (Bethesda)">
        <title>Whole genome assemblies of Zophobas morio and Tenebrio molitor.</title>
        <authorList>
            <person name="Kaur S."/>
            <person name="Stinson S.A."/>
            <person name="diCenzo G.C."/>
        </authorList>
    </citation>
    <scope>NUCLEOTIDE SEQUENCE</scope>
    <source>
        <strain evidence="1">QUZm001</strain>
    </source>
</reference>
<comment type="caution">
    <text evidence="1">The sequence shown here is derived from an EMBL/GenBank/DDBJ whole genome shotgun (WGS) entry which is preliminary data.</text>
</comment>
<evidence type="ECO:0000313" key="1">
    <source>
        <dbReference type="EMBL" id="KAJ3648368.1"/>
    </source>
</evidence>
<dbReference type="Proteomes" id="UP001168821">
    <property type="component" value="Unassembled WGS sequence"/>
</dbReference>
<name>A0AA38M9H1_9CUCU</name>
<protein>
    <submittedName>
        <fullName evidence="1">Uncharacterized protein</fullName>
    </submittedName>
</protein>
<sequence>MAFNLVGVKTIYGEDKNLKEKDVKTIVKWVQSQPHLPNIGDFEVILFLRKCHYRLFHTQTVIDTFFTSKILWPEVFLAMNSPQLQGIFDTMIMMTLPKRTPEGYTIFFMKALSENMINYQ</sequence>